<proteinExistence type="predicted"/>
<gene>
    <name evidence="1" type="ORF">KI387_038441</name>
</gene>
<dbReference type="EMBL" id="JAHRHJ020000011">
    <property type="protein sequence ID" value="KAH9294853.1"/>
    <property type="molecule type" value="Genomic_DNA"/>
</dbReference>
<feature type="non-terminal residue" evidence="1">
    <location>
        <position position="66"/>
    </location>
</feature>
<reference evidence="1 2" key="1">
    <citation type="journal article" date="2021" name="Nat. Plants">
        <title>The Taxus genome provides insights into paclitaxel biosynthesis.</title>
        <authorList>
            <person name="Xiong X."/>
            <person name="Gou J."/>
            <person name="Liao Q."/>
            <person name="Li Y."/>
            <person name="Zhou Q."/>
            <person name="Bi G."/>
            <person name="Li C."/>
            <person name="Du R."/>
            <person name="Wang X."/>
            <person name="Sun T."/>
            <person name="Guo L."/>
            <person name="Liang H."/>
            <person name="Lu P."/>
            <person name="Wu Y."/>
            <person name="Zhang Z."/>
            <person name="Ro D.K."/>
            <person name="Shang Y."/>
            <person name="Huang S."/>
            <person name="Yan J."/>
        </authorList>
    </citation>
    <scope>NUCLEOTIDE SEQUENCE [LARGE SCALE GENOMIC DNA]</scope>
    <source>
        <strain evidence="1">Ta-2019</strain>
    </source>
</reference>
<feature type="non-terminal residue" evidence="1">
    <location>
        <position position="1"/>
    </location>
</feature>
<sequence length="66" mass="7718">CLSTFKFFGIRVNQSKGVRDTHIWDFDFVEGCLHKSHWMSMMLCPSFYDCVFAETHDSYVLGFVTV</sequence>
<accession>A0AA38C9L7</accession>
<comment type="caution">
    <text evidence="1">The sequence shown here is derived from an EMBL/GenBank/DDBJ whole genome shotgun (WGS) entry which is preliminary data.</text>
</comment>
<evidence type="ECO:0000313" key="1">
    <source>
        <dbReference type="EMBL" id="KAH9294853.1"/>
    </source>
</evidence>
<keyword evidence="2" id="KW-1185">Reference proteome</keyword>
<organism evidence="1 2">
    <name type="scientific">Taxus chinensis</name>
    <name type="common">Chinese yew</name>
    <name type="synonym">Taxus wallichiana var. chinensis</name>
    <dbReference type="NCBI Taxonomy" id="29808"/>
    <lineage>
        <taxon>Eukaryota</taxon>
        <taxon>Viridiplantae</taxon>
        <taxon>Streptophyta</taxon>
        <taxon>Embryophyta</taxon>
        <taxon>Tracheophyta</taxon>
        <taxon>Spermatophyta</taxon>
        <taxon>Pinopsida</taxon>
        <taxon>Pinidae</taxon>
        <taxon>Conifers II</taxon>
        <taxon>Cupressales</taxon>
        <taxon>Taxaceae</taxon>
        <taxon>Taxus</taxon>
    </lineage>
</organism>
<evidence type="ECO:0000313" key="2">
    <source>
        <dbReference type="Proteomes" id="UP000824469"/>
    </source>
</evidence>
<dbReference type="Proteomes" id="UP000824469">
    <property type="component" value="Unassembled WGS sequence"/>
</dbReference>
<name>A0AA38C9L7_TAXCH</name>
<protein>
    <submittedName>
        <fullName evidence="1">Uncharacterized protein</fullName>
    </submittedName>
</protein>
<dbReference type="AlphaFoldDB" id="A0AA38C9L7"/>